<dbReference type="GO" id="GO:0004617">
    <property type="term" value="F:phosphoglycerate dehydrogenase activity"/>
    <property type="evidence" value="ECO:0007669"/>
    <property type="project" value="UniProtKB-ARBA"/>
</dbReference>
<dbReference type="PROSITE" id="PS00670">
    <property type="entry name" value="D_2_HYDROXYACID_DH_2"/>
    <property type="match status" value="1"/>
</dbReference>
<dbReference type="SUPFAM" id="SSF52283">
    <property type="entry name" value="Formate/glycerate dehydrogenase catalytic domain-like"/>
    <property type="match status" value="1"/>
</dbReference>
<dbReference type="InterPro" id="IPR036291">
    <property type="entry name" value="NAD(P)-bd_dom_sf"/>
</dbReference>
<evidence type="ECO:0000256" key="2">
    <source>
        <dbReference type="ARBA" id="ARBA00023002"/>
    </source>
</evidence>
<evidence type="ECO:0000256" key="1">
    <source>
        <dbReference type="ARBA" id="ARBA00005854"/>
    </source>
</evidence>
<evidence type="ECO:0000259" key="5">
    <source>
        <dbReference type="Pfam" id="PF00389"/>
    </source>
</evidence>
<dbReference type="PANTHER" id="PTHR43761:SF1">
    <property type="entry name" value="D-ISOMER SPECIFIC 2-HYDROXYACID DEHYDROGENASE CATALYTIC DOMAIN-CONTAINING PROTEIN-RELATED"/>
    <property type="match status" value="1"/>
</dbReference>
<dbReference type="FunFam" id="3.40.50.720:FF:000041">
    <property type="entry name" value="D-3-phosphoglycerate dehydrogenase"/>
    <property type="match status" value="1"/>
</dbReference>
<dbReference type="GO" id="GO:0006564">
    <property type="term" value="P:L-serine biosynthetic process"/>
    <property type="evidence" value="ECO:0007669"/>
    <property type="project" value="UniProtKB-ARBA"/>
</dbReference>
<evidence type="ECO:0000256" key="4">
    <source>
        <dbReference type="RuleBase" id="RU003719"/>
    </source>
</evidence>
<dbReference type="Pfam" id="PF00389">
    <property type="entry name" value="2-Hacid_dh"/>
    <property type="match status" value="1"/>
</dbReference>
<dbReference type="Proteomes" id="UP000054683">
    <property type="component" value="Unassembled WGS sequence"/>
</dbReference>
<dbReference type="RefSeq" id="WP_062092125.1">
    <property type="nucleotide sequence ID" value="NZ_FCOK02000092.1"/>
</dbReference>
<accession>A0A158JJ00</accession>
<organism evidence="7 8">
    <name type="scientific">Caballeronia udeis</name>
    <dbReference type="NCBI Taxonomy" id="1232866"/>
    <lineage>
        <taxon>Bacteria</taxon>
        <taxon>Pseudomonadati</taxon>
        <taxon>Pseudomonadota</taxon>
        <taxon>Betaproteobacteria</taxon>
        <taxon>Burkholderiales</taxon>
        <taxon>Burkholderiaceae</taxon>
        <taxon>Caballeronia</taxon>
    </lineage>
</organism>
<name>A0A158JJ00_9BURK</name>
<dbReference type="Pfam" id="PF02826">
    <property type="entry name" value="2-Hacid_dh_C"/>
    <property type="match status" value="1"/>
</dbReference>
<dbReference type="Gene3D" id="3.40.50.720">
    <property type="entry name" value="NAD(P)-binding Rossmann-like Domain"/>
    <property type="match status" value="2"/>
</dbReference>
<comment type="similarity">
    <text evidence="1 4">Belongs to the D-isomer specific 2-hydroxyacid dehydrogenase family.</text>
</comment>
<evidence type="ECO:0000256" key="3">
    <source>
        <dbReference type="ARBA" id="ARBA00023027"/>
    </source>
</evidence>
<evidence type="ECO:0000313" key="7">
    <source>
        <dbReference type="EMBL" id="SAL68459.1"/>
    </source>
</evidence>
<dbReference type="AlphaFoldDB" id="A0A158JJ00"/>
<feature type="domain" description="D-isomer specific 2-hydroxyacid dehydrogenase NAD-binding" evidence="6">
    <location>
        <begin position="106"/>
        <end position="284"/>
    </location>
</feature>
<dbReference type="SUPFAM" id="SSF51735">
    <property type="entry name" value="NAD(P)-binding Rossmann-fold domains"/>
    <property type="match status" value="1"/>
</dbReference>
<dbReference type="InterPro" id="IPR050418">
    <property type="entry name" value="D-iso_2-hydroxyacid_DH_PdxB"/>
</dbReference>
<feature type="domain" description="D-isomer specific 2-hydroxyacid dehydrogenase catalytic" evidence="5">
    <location>
        <begin position="32"/>
        <end position="313"/>
    </location>
</feature>
<proteinExistence type="inferred from homology"/>
<dbReference type="EMBL" id="FCOK02000092">
    <property type="protein sequence ID" value="SAL68459.1"/>
    <property type="molecule type" value="Genomic_DNA"/>
</dbReference>
<dbReference type="GO" id="GO:0051287">
    <property type="term" value="F:NAD binding"/>
    <property type="evidence" value="ECO:0007669"/>
    <property type="project" value="InterPro"/>
</dbReference>
<dbReference type="InterPro" id="IPR006140">
    <property type="entry name" value="D-isomer_DH_NAD-bd"/>
</dbReference>
<dbReference type="PANTHER" id="PTHR43761">
    <property type="entry name" value="D-ISOMER SPECIFIC 2-HYDROXYACID DEHYDROGENASE FAMILY PROTEIN (AFU_ORTHOLOGUE AFUA_1G13630)"/>
    <property type="match status" value="1"/>
</dbReference>
<keyword evidence="3" id="KW-0520">NAD</keyword>
<dbReference type="GO" id="GO:0047545">
    <property type="term" value="F:(S)-2-hydroxyglutarate dehydrogenase activity"/>
    <property type="evidence" value="ECO:0007669"/>
    <property type="project" value="UniProtKB-ARBA"/>
</dbReference>
<dbReference type="OrthoDB" id="9805416at2"/>
<dbReference type="InterPro" id="IPR029753">
    <property type="entry name" value="D-isomer_DH_CS"/>
</dbReference>
<sequence>MSNIVFLDSATLPVPIPRPWSTDRWAERPSTREHEVVEALADADIAITNKVALRADALRHLPRLKYICVTASGYDSVDLDYCRAHDIQVSNVPAYAAASVAEHVIACIFMLRRQMLAYSSLAASSAWTASNVFCVHAAPIREIRGATLGLIGSGAIGSEVARLAEALGMHVLFSERKGHANVRPRYTPFDEVIRTSDVISLHCPSTAETQGLIGEREFAMMRPTSVLINTARGALVDERALEAALLAQTIAGAALDVLQIEPPHEQHRFVTRQPDNLLLTPHVAWAGTSAVEVLAQAVSSNIASFLERRTLNRVA</sequence>
<keyword evidence="2 4" id="KW-0560">Oxidoreductase</keyword>
<evidence type="ECO:0000313" key="8">
    <source>
        <dbReference type="Proteomes" id="UP000054683"/>
    </source>
</evidence>
<protein>
    <submittedName>
        <fullName evidence="7">Glycerate dehydrogenase</fullName>
    </submittedName>
</protein>
<dbReference type="InterPro" id="IPR006139">
    <property type="entry name" value="D-isomer_2_OHA_DH_cat_dom"/>
</dbReference>
<dbReference type="PROSITE" id="PS00671">
    <property type="entry name" value="D_2_HYDROXYACID_DH_3"/>
    <property type="match status" value="1"/>
</dbReference>
<evidence type="ECO:0000259" key="6">
    <source>
        <dbReference type="Pfam" id="PF02826"/>
    </source>
</evidence>
<gene>
    <name evidence="7" type="ORF">AWB69_08014</name>
</gene>
<reference evidence="7 8" key="1">
    <citation type="submission" date="2016-01" db="EMBL/GenBank/DDBJ databases">
        <authorList>
            <person name="Oliw E.H."/>
        </authorList>
    </citation>
    <scope>NUCLEOTIDE SEQUENCE [LARGE SCALE GENOMIC DNA]</scope>
    <source>
        <strain evidence="7">LMG 27134</strain>
    </source>
</reference>